<feature type="domain" description="DUF6534" evidence="2">
    <location>
        <begin position="164"/>
        <end position="250"/>
    </location>
</feature>
<feature type="transmembrane region" description="Helical" evidence="1">
    <location>
        <begin position="6"/>
        <end position="26"/>
    </location>
</feature>
<dbReference type="PANTHER" id="PTHR40465:SF1">
    <property type="entry name" value="DUF6534 DOMAIN-CONTAINING PROTEIN"/>
    <property type="match status" value="1"/>
</dbReference>
<dbReference type="InParanoid" id="A0A0D0AN41"/>
<dbReference type="PANTHER" id="PTHR40465">
    <property type="entry name" value="CHROMOSOME 1, WHOLE GENOME SHOTGUN SEQUENCE"/>
    <property type="match status" value="1"/>
</dbReference>
<dbReference type="Pfam" id="PF20152">
    <property type="entry name" value="DUF6534"/>
    <property type="match status" value="1"/>
</dbReference>
<keyword evidence="1" id="KW-0812">Transmembrane</keyword>
<feature type="transmembrane region" description="Helical" evidence="1">
    <location>
        <begin position="158"/>
        <end position="179"/>
    </location>
</feature>
<evidence type="ECO:0000313" key="3">
    <source>
        <dbReference type="EMBL" id="KIK43266.1"/>
    </source>
</evidence>
<keyword evidence="4" id="KW-1185">Reference proteome</keyword>
<reference evidence="4" key="2">
    <citation type="submission" date="2015-01" db="EMBL/GenBank/DDBJ databases">
        <title>Evolutionary Origins and Diversification of the Mycorrhizal Mutualists.</title>
        <authorList>
            <consortium name="DOE Joint Genome Institute"/>
            <consortium name="Mycorrhizal Genomics Consortium"/>
            <person name="Kohler A."/>
            <person name="Kuo A."/>
            <person name="Nagy L.G."/>
            <person name="Floudas D."/>
            <person name="Copeland A."/>
            <person name="Barry K.W."/>
            <person name="Cichocki N."/>
            <person name="Veneault-Fourrey C."/>
            <person name="LaButti K."/>
            <person name="Lindquist E.A."/>
            <person name="Lipzen A."/>
            <person name="Lundell T."/>
            <person name="Morin E."/>
            <person name="Murat C."/>
            <person name="Riley R."/>
            <person name="Ohm R."/>
            <person name="Sun H."/>
            <person name="Tunlid A."/>
            <person name="Henrissat B."/>
            <person name="Grigoriev I.V."/>
            <person name="Hibbett D.S."/>
            <person name="Martin F."/>
        </authorList>
    </citation>
    <scope>NUCLEOTIDE SEQUENCE [LARGE SCALE GENOMIC DNA]</scope>
    <source>
        <strain evidence="4">UH-Slu-Lm8-n1</strain>
    </source>
</reference>
<proteinExistence type="predicted"/>
<feature type="transmembrane region" description="Helical" evidence="1">
    <location>
        <begin position="47"/>
        <end position="71"/>
    </location>
</feature>
<evidence type="ECO:0000313" key="4">
    <source>
        <dbReference type="Proteomes" id="UP000054485"/>
    </source>
</evidence>
<dbReference type="HOGENOM" id="CLU_046025_5_2_1"/>
<evidence type="ECO:0000259" key="2">
    <source>
        <dbReference type="Pfam" id="PF20152"/>
    </source>
</evidence>
<gene>
    <name evidence="3" type="ORF">CY34DRAFT_804034</name>
</gene>
<feature type="transmembrane region" description="Helical" evidence="1">
    <location>
        <begin position="91"/>
        <end position="110"/>
    </location>
</feature>
<name>A0A0D0AN41_9AGAM</name>
<organism evidence="3 4">
    <name type="scientific">Suillus luteus UH-Slu-Lm8-n1</name>
    <dbReference type="NCBI Taxonomy" id="930992"/>
    <lineage>
        <taxon>Eukaryota</taxon>
        <taxon>Fungi</taxon>
        <taxon>Dikarya</taxon>
        <taxon>Basidiomycota</taxon>
        <taxon>Agaricomycotina</taxon>
        <taxon>Agaricomycetes</taxon>
        <taxon>Agaricomycetidae</taxon>
        <taxon>Boletales</taxon>
        <taxon>Suillineae</taxon>
        <taxon>Suillaceae</taxon>
        <taxon>Suillus</taxon>
    </lineage>
</organism>
<keyword evidence="1" id="KW-0472">Membrane</keyword>
<dbReference type="EMBL" id="KN835217">
    <property type="protein sequence ID" value="KIK43266.1"/>
    <property type="molecule type" value="Genomic_DNA"/>
</dbReference>
<dbReference type="AlphaFoldDB" id="A0A0D0AN41"/>
<feature type="transmembrane region" description="Helical" evidence="1">
    <location>
        <begin position="199"/>
        <end position="219"/>
    </location>
</feature>
<dbReference type="STRING" id="930992.A0A0D0AN41"/>
<protein>
    <recommendedName>
        <fullName evidence="2">DUF6534 domain-containing protein</fullName>
    </recommendedName>
</protein>
<dbReference type="OrthoDB" id="2562493at2759"/>
<reference evidence="3 4" key="1">
    <citation type="submission" date="2014-04" db="EMBL/GenBank/DDBJ databases">
        <authorList>
            <consortium name="DOE Joint Genome Institute"/>
            <person name="Kuo A."/>
            <person name="Ruytinx J."/>
            <person name="Rineau F."/>
            <person name="Colpaert J."/>
            <person name="Kohler A."/>
            <person name="Nagy L.G."/>
            <person name="Floudas D."/>
            <person name="Copeland A."/>
            <person name="Barry K.W."/>
            <person name="Cichocki N."/>
            <person name="Veneault-Fourrey C."/>
            <person name="LaButti K."/>
            <person name="Lindquist E.A."/>
            <person name="Lipzen A."/>
            <person name="Lundell T."/>
            <person name="Morin E."/>
            <person name="Murat C."/>
            <person name="Sun H."/>
            <person name="Tunlid A."/>
            <person name="Henrissat B."/>
            <person name="Grigoriev I.V."/>
            <person name="Hibbett D.S."/>
            <person name="Martin F."/>
            <person name="Nordberg H.P."/>
            <person name="Cantor M.N."/>
            <person name="Hua S.X."/>
        </authorList>
    </citation>
    <scope>NUCLEOTIDE SEQUENCE [LARGE SCALE GENOMIC DNA]</scope>
    <source>
        <strain evidence="3 4">UH-Slu-Lm8-n1</strain>
    </source>
</reference>
<dbReference type="InterPro" id="IPR045339">
    <property type="entry name" value="DUF6534"/>
</dbReference>
<sequence length="317" mass="36132">MSSIVGSIMQGPLCGSLVSMLLYGVICMQTFRYWQTYEHDMKILKRLVAFVWILETAHTVLTIYTIEFYLIMHFGDDAYLEFSVWSMPISYIIGFVIAYSVNLCFIWRVLQLSQKRWIAICLVIFATIRCGFGFGNCSIALMYPVWKIFREKVYQTMIVGWALSAVVDSSIAFMLYLYLRKRRTGTNRNDNILNQLLLYSINTGAVTSFCAVMVLILFLCIPSNLAFIGFVQIQSKFYAISLLASLNNREKLRMTEQANTTLEGIGNSLLPRLSAIKPSQHKLLYLQPMKFRTATVTDIDGDGRDTVMDGPSQESEC</sequence>
<feature type="transmembrane region" description="Helical" evidence="1">
    <location>
        <begin position="225"/>
        <end position="246"/>
    </location>
</feature>
<evidence type="ECO:0000256" key="1">
    <source>
        <dbReference type="SAM" id="Phobius"/>
    </source>
</evidence>
<accession>A0A0D0AN41</accession>
<dbReference type="Proteomes" id="UP000054485">
    <property type="component" value="Unassembled WGS sequence"/>
</dbReference>
<keyword evidence="1" id="KW-1133">Transmembrane helix</keyword>
<feature type="transmembrane region" description="Helical" evidence="1">
    <location>
        <begin position="117"/>
        <end position="146"/>
    </location>
</feature>